<accession>A0A7W3MXI2</accession>
<dbReference type="Proteomes" id="UP000539313">
    <property type="component" value="Unassembled WGS sequence"/>
</dbReference>
<protein>
    <submittedName>
        <fullName evidence="1">Uncharacterized protein</fullName>
    </submittedName>
</protein>
<name>A0A7W3MXI2_9ACTN</name>
<sequence length="150" mass="16021">MTLRKINARDIIVQVQAADGTTWIEVAGLNSVTVNPGENEETAETTTFASQGAYEQEVMQRGAQLTLEGFLLKDDATGAQDPGQLRCETLAAQVGVASLGKARFRHPVDTQWKVWNGTFSLGEQGGGNNDKTGWQCTITRSGASSTMAVS</sequence>
<evidence type="ECO:0000313" key="1">
    <source>
        <dbReference type="EMBL" id="MBA9003732.1"/>
    </source>
</evidence>
<dbReference type="EMBL" id="JACJII010000001">
    <property type="protein sequence ID" value="MBA9003732.1"/>
    <property type="molecule type" value="Genomic_DNA"/>
</dbReference>
<organism evidence="1 2">
    <name type="scientific">Thermomonospora cellulosilytica</name>
    <dbReference type="NCBI Taxonomy" id="1411118"/>
    <lineage>
        <taxon>Bacteria</taxon>
        <taxon>Bacillati</taxon>
        <taxon>Actinomycetota</taxon>
        <taxon>Actinomycetes</taxon>
        <taxon>Streptosporangiales</taxon>
        <taxon>Thermomonosporaceae</taxon>
        <taxon>Thermomonospora</taxon>
    </lineage>
</organism>
<dbReference type="AlphaFoldDB" id="A0A7W3MXI2"/>
<dbReference type="RefSeq" id="WP_182705410.1">
    <property type="nucleotide sequence ID" value="NZ_JACJII010000001.1"/>
</dbReference>
<keyword evidence="2" id="KW-1185">Reference proteome</keyword>
<evidence type="ECO:0000313" key="2">
    <source>
        <dbReference type="Proteomes" id="UP000539313"/>
    </source>
</evidence>
<dbReference type="Gene3D" id="4.10.410.40">
    <property type="match status" value="1"/>
</dbReference>
<reference evidence="1 2" key="1">
    <citation type="submission" date="2020-08" db="EMBL/GenBank/DDBJ databases">
        <title>Sequencing the genomes of 1000 actinobacteria strains.</title>
        <authorList>
            <person name="Klenk H.-P."/>
        </authorList>
    </citation>
    <scope>NUCLEOTIDE SEQUENCE [LARGE SCALE GENOMIC DNA]</scope>
    <source>
        <strain evidence="1 2">DSM 45823</strain>
    </source>
</reference>
<gene>
    <name evidence="1" type="ORF">HNR21_002614</name>
</gene>
<comment type="caution">
    <text evidence="1">The sequence shown here is derived from an EMBL/GenBank/DDBJ whole genome shotgun (WGS) entry which is preliminary data.</text>
</comment>
<proteinExistence type="predicted"/>
<dbReference type="NCBIfam" id="NF047353">
    <property type="entry name" value="tube_lmo2291"/>
    <property type="match status" value="1"/>
</dbReference>